<organism evidence="4 5">
    <name type="scientific">Araneus ventricosus</name>
    <name type="common">Orbweaver spider</name>
    <name type="synonym">Epeira ventricosa</name>
    <dbReference type="NCBI Taxonomy" id="182803"/>
    <lineage>
        <taxon>Eukaryota</taxon>
        <taxon>Metazoa</taxon>
        <taxon>Ecdysozoa</taxon>
        <taxon>Arthropoda</taxon>
        <taxon>Chelicerata</taxon>
        <taxon>Arachnida</taxon>
        <taxon>Araneae</taxon>
        <taxon>Araneomorphae</taxon>
        <taxon>Entelegynae</taxon>
        <taxon>Araneoidea</taxon>
        <taxon>Araneidae</taxon>
        <taxon>Araneus</taxon>
    </lineage>
</organism>
<protein>
    <submittedName>
        <fullName evidence="4">Uncharacterized protein</fullName>
    </submittedName>
</protein>
<name>A0A4Y1ZLB4_ARAVE</name>
<gene>
    <name evidence="4" type="ORF">AVEN_210844_1</name>
    <name evidence="1" type="ORF">AVEN_238375_1</name>
    <name evidence="2" type="ORF">AVEN_264488_1</name>
    <name evidence="3" type="ORF">AVEN_72954_1</name>
</gene>
<dbReference type="EMBL" id="BGPR01150745">
    <property type="protein sequence ID" value="GBL55440.1"/>
    <property type="molecule type" value="Genomic_DNA"/>
</dbReference>
<dbReference type="AlphaFoldDB" id="A0A4Y1ZLB4"/>
<keyword evidence="5" id="KW-1185">Reference proteome</keyword>
<reference evidence="4 5" key="1">
    <citation type="journal article" date="2019" name="Sci. Rep.">
        <title>Orb-weaving spider Araneus ventricosus genome elucidates the spidroin gene catalogue.</title>
        <authorList>
            <person name="Kono N."/>
            <person name="Nakamura H."/>
            <person name="Ohtoshi R."/>
            <person name="Moran D.A.P."/>
            <person name="Shinohara A."/>
            <person name="Yoshida Y."/>
            <person name="Fujiwara M."/>
            <person name="Mori M."/>
            <person name="Tomita M."/>
            <person name="Arakawa K."/>
        </authorList>
    </citation>
    <scope>NUCLEOTIDE SEQUENCE [LARGE SCALE GENOMIC DNA]</scope>
</reference>
<evidence type="ECO:0000313" key="2">
    <source>
        <dbReference type="EMBL" id="GBL55472.1"/>
    </source>
</evidence>
<dbReference type="Proteomes" id="UP000499080">
    <property type="component" value="Unassembled WGS sequence"/>
</dbReference>
<evidence type="ECO:0000313" key="1">
    <source>
        <dbReference type="EMBL" id="GBL55440.1"/>
    </source>
</evidence>
<dbReference type="EMBL" id="BGPR01150755">
    <property type="protein sequence ID" value="GBL55505.1"/>
    <property type="molecule type" value="Genomic_DNA"/>
</dbReference>
<evidence type="ECO:0000313" key="4">
    <source>
        <dbReference type="EMBL" id="GBL55640.1"/>
    </source>
</evidence>
<evidence type="ECO:0000313" key="5">
    <source>
        <dbReference type="Proteomes" id="UP000499080"/>
    </source>
</evidence>
<dbReference type="EMBL" id="BGPR01150781">
    <property type="protein sequence ID" value="GBL55640.1"/>
    <property type="molecule type" value="Genomic_DNA"/>
</dbReference>
<accession>A0A4Y1ZLB4</accession>
<dbReference type="EMBL" id="BGPR01150749">
    <property type="protein sequence ID" value="GBL55472.1"/>
    <property type="molecule type" value="Genomic_DNA"/>
</dbReference>
<sequence>MCGTQPNRGYQNRLLNPKEVLKKNQEPWWPGGKVSTSELKGSSSKPYFTKRFGLYFGLELLKFNVLDQKSFRWCGAIAWRREYHLRYRPCHPIAAQNYDTRSK</sequence>
<comment type="caution">
    <text evidence="4">The sequence shown here is derived from an EMBL/GenBank/DDBJ whole genome shotgun (WGS) entry which is preliminary data.</text>
</comment>
<proteinExistence type="predicted"/>
<evidence type="ECO:0000313" key="3">
    <source>
        <dbReference type="EMBL" id="GBL55505.1"/>
    </source>
</evidence>